<dbReference type="Proteomes" id="UP001164929">
    <property type="component" value="Chromosome 10"/>
</dbReference>
<name>A0AAD6MDB5_9ROSI</name>
<proteinExistence type="predicted"/>
<reference evidence="1" key="1">
    <citation type="journal article" date="2023" name="Mol. Ecol. Resour.">
        <title>Chromosome-level genome assembly of a triploid poplar Populus alba 'Berolinensis'.</title>
        <authorList>
            <person name="Chen S."/>
            <person name="Yu Y."/>
            <person name="Wang X."/>
            <person name="Wang S."/>
            <person name="Zhang T."/>
            <person name="Zhou Y."/>
            <person name="He R."/>
            <person name="Meng N."/>
            <person name="Wang Y."/>
            <person name="Liu W."/>
            <person name="Liu Z."/>
            <person name="Liu J."/>
            <person name="Guo Q."/>
            <person name="Huang H."/>
            <person name="Sederoff R.R."/>
            <person name="Wang G."/>
            <person name="Qu G."/>
            <person name="Chen S."/>
        </authorList>
    </citation>
    <scope>NUCLEOTIDE SEQUENCE</scope>
    <source>
        <strain evidence="1">SC-2020</strain>
    </source>
</reference>
<dbReference type="AlphaFoldDB" id="A0AAD6MDB5"/>
<evidence type="ECO:0000313" key="2">
    <source>
        <dbReference type="Proteomes" id="UP001164929"/>
    </source>
</evidence>
<organism evidence="1 2">
    <name type="scientific">Populus alba x Populus x berolinensis</name>
    <dbReference type="NCBI Taxonomy" id="444605"/>
    <lineage>
        <taxon>Eukaryota</taxon>
        <taxon>Viridiplantae</taxon>
        <taxon>Streptophyta</taxon>
        <taxon>Embryophyta</taxon>
        <taxon>Tracheophyta</taxon>
        <taxon>Spermatophyta</taxon>
        <taxon>Magnoliopsida</taxon>
        <taxon>eudicotyledons</taxon>
        <taxon>Gunneridae</taxon>
        <taxon>Pentapetalae</taxon>
        <taxon>rosids</taxon>
        <taxon>fabids</taxon>
        <taxon>Malpighiales</taxon>
        <taxon>Salicaceae</taxon>
        <taxon>Saliceae</taxon>
        <taxon>Populus</taxon>
    </lineage>
</organism>
<sequence length="84" mass="10113">MNEYRLVGFRRERWKALFFRWRNSTRARSYSGTRISHDGSETLTLGETAIKETEGKGRRGGSRERRFSRYARSYLMYLYRSGYI</sequence>
<keyword evidence="2" id="KW-1185">Reference proteome</keyword>
<evidence type="ECO:0000313" key="1">
    <source>
        <dbReference type="EMBL" id="KAJ6983262.1"/>
    </source>
</evidence>
<dbReference type="EMBL" id="JAQIZT010000010">
    <property type="protein sequence ID" value="KAJ6983262.1"/>
    <property type="molecule type" value="Genomic_DNA"/>
</dbReference>
<accession>A0AAD6MDB5</accession>
<protein>
    <submittedName>
        <fullName evidence="1">Uncharacterized protein</fullName>
    </submittedName>
</protein>
<comment type="caution">
    <text evidence="1">The sequence shown here is derived from an EMBL/GenBank/DDBJ whole genome shotgun (WGS) entry which is preliminary data.</text>
</comment>
<gene>
    <name evidence="1" type="ORF">NC653_026161</name>
</gene>